<dbReference type="AlphaFoldDB" id="A0A0F9CZB8"/>
<evidence type="ECO:0000256" key="1">
    <source>
        <dbReference type="SAM" id="Phobius"/>
    </source>
</evidence>
<name>A0A0F9CZB8_9ZZZZ</name>
<organism evidence="2">
    <name type="scientific">marine sediment metagenome</name>
    <dbReference type="NCBI Taxonomy" id="412755"/>
    <lineage>
        <taxon>unclassified sequences</taxon>
        <taxon>metagenomes</taxon>
        <taxon>ecological metagenomes</taxon>
    </lineage>
</organism>
<reference evidence="2" key="1">
    <citation type="journal article" date="2015" name="Nature">
        <title>Complex archaea that bridge the gap between prokaryotes and eukaryotes.</title>
        <authorList>
            <person name="Spang A."/>
            <person name="Saw J.H."/>
            <person name="Jorgensen S.L."/>
            <person name="Zaremba-Niedzwiedzka K."/>
            <person name="Martijn J."/>
            <person name="Lind A.E."/>
            <person name="van Eijk R."/>
            <person name="Schleper C."/>
            <person name="Guy L."/>
            <person name="Ettema T.J."/>
        </authorList>
    </citation>
    <scope>NUCLEOTIDE SEQUENCE</scope>
</reference>
<protein>
    <submittedName>
        <fullName evidence="2">Uncharacterized protein</fullName>
    </submittedName>
</protein>
<keyword evidence="1" id="KW-0812">Transmembrane</keyword>
<evidence type="ECO:0000313" key="2">
    <source>
        <dbReference type="EMBL" id="KKL10961.1"/>
    </source>
</evidence>
<gene>
    <name evidence="2" type="ORF">LCGC14_2550570</name>
</gene>
<dbReference type="EMBL" id="LAZR01041845">
    <property type="protein sequence ID" value="KKL10961.1"/>
    <property type="molecule type" value="Genomic_DNA"/>
</dbReference>
<sequence>MSIGEENMGNSEKGAVREKLSIEHRLTKLEVSLSEVVRNHLPHIEKKLNWVLAMLVTFLLSTIGTLIALLR</sequence>
<keyword evidence="1" id="KW-0472">Membrane</keyword>
<feature type="transmembrane region" description="Helical" evidence="1">
    <location>
        <begin position="50"/>
        <end position="70"/>
    </location>
</feature>
<keyword evidence="1" id="KW-1133">Transmembrane helix</keyword>
<proteinExistence type="predicted"/>
<comment type="caution">
    <text evidence="2">The sequence shown here is derived from an EMBL/GenBank/DDBJ whole genome shotgun (WGS) entry which is preliminary data.</text>
</comment>
<accession>A0A0F9CZB8</accession>